<evidence type="ECO:0000313" key="1">
    <source>
        <dbReference type="EMBL" id="KAI5661531.1"/>
    </source>
</evidence>
<dbReference type="EMBL" id="CM044705">
    <property type="protein sequence ID" value="KAI5661531.1"/>
    <property type="molecule type" value="Genomic_DNA"/>
</dbReference>
<gene>
    <name evidence="1" type="ORF">M9H77_20854</name>
</gene>
<keyword evidence="2" id="KW-1185">Reference proteome</keyword>
<evidence type="ECO:0000313" key="2">
    <source>
        <dbReference type="Proteomes" id="UP001060085"/>
    </source>
</evidence>
<accession>A0ACC0APX1</accession>
<name>A0ACC0APX1_CATRO</name>
<dbReference type="Proteomes" id="UP001060085">
    <property type="component" value="Linkage Group LG05"/>
</dbReference>
<proteinExistence type="predicted"/>
<sequence length="531" mass="57929">MSHSVFQTAQIMPVIPSTKTLSSKIPLLPPTVNLHLSPSSSVTTKLRKTLVVKASSAVVDGDTLAALERCFQAAPAADSSGALSSSPSSNVMEGPVMKKEFGANQAVTLERSKLDLTQKQTKSSPELSTGGGGGDIGKKINHGGGDGGDDGGDDDSYFNEFDDGDEGDDGLFRRRLILQELFDRKFVDAVLNEWLKTMMDLPAGLRQAYELGLISSAQMVKFLAINARPTATRSISRALPSGLSRAFIGRMIADPSFLYKLLLEQATTIGCSVWWEFKSRKERIKKEWDLALINVLTVTACNAIVVWSLAPCRSYGNTFRFDLQNTLQKLPNNIFEKSYPLREFDMQKRVQSFFYKAVELCMVGLTAGAVQGSISNLVASKKEGRLSVTIPSVSSNALGYGAFLGLYANLRYQLLCGFDRGVTSYFDVIGVALFFGTALRMLNVQLGETSRRAWLGVEVDPLSETDLLKAYNRPSEESNNEPSSKWFISKNAIVSGLGLLGIKQGQSDSSTPEPSAKVRRKRVVKKKVARV</sequence>
<comment type="caution">
    <text evidence="1">The sequence shown here is derived from an EMBL/GenBank/DDBJ whole genome shotgun (WGS) entry which is preliminary data.</text>
</comment>
<organism evidence="1 2">
    <name type="scientific">Catharanthus roseus</name>
    <name type="common">Madagascar periwinkle</name>
    <name type="synonym">Vinca rosea</name>
    <dbReference type="NCBI Taxonomy" id="4058"/>
    <lineage>
        <taxon>Eukaryota</taxon>
        <taxon>Viridiplantae</taxon>
        <taxon>Streptophyta</taxon>
        <taxon>Embryophyta</taxon>
        <taxon>Tracheophyta</taxon>
        <taxon>Spermatophyta</taxon>
        <taxon>Magnoliopsida</taxon>
        <taxon>eudicotyledons</taxon>
        <taxon>Gunneridae</taxon>
        <taxon>Pentapetalae</taxon>
        <taxon>asterids</taxon>
        <taxon>lamiids</taxon>
        <taxon>Gentianales</taxon>
        <taxon>Apocynaceae</taxon>
        <taxon>Rauvolfioideae</taxon>
        <taxon>Vinceae</taxon>
        <taxon>Catharanthinae</taxon>
        <taxon>Catharanthus</taxon>
    </lineage>
</organism>
<protein>
    <submittedName>
        <fullName evidence="1">Uncharacterized protein</fullName>
    </submittedName>
</protein>
<reference evidence="2" key="1">
    <citation type="journal article" date="2023" name="Nat. Plants">
        <title>Single-cell RNA sequencing provides a high-resolution roadmap for understanding the multicellular compartmentation of specialized metabolism.</title>
        <authorList>
            <person name="Sun S."/>
            <person name="Shen X."/>
            <person name="Li Y."/>
            <person name="Li Y."/>
            <person name="Wang S."/>
            <person name="Li R."/>
            <person name="Zhang H."/>
            <person name="Shen G."/>
            <person name="Guo B."/>
            <person name="Wei J."/>
            <person name="Xu J."/>
            <person name="St-Pierre B."/>
            <person name="Chen S."/>
            <person name="Sun C."/>
        </authorList>
    </citation>
    <scope>NUCLEOTIDE SEQUENCE [LARGE SCALE GENOMIC DNA]</scope>
</reference>